<feature type="transmembrane region" description="Helical" evidence="9">
    <location>
        <begin position="388"/>
        <end position="407"/>
    </location>
</feature>
<evidence type="ECO:0000256" key="3">
    <source>
        <dbReference type="ARBA" id="ARBA00022448"/>
    </source>
</evidence>
<feature type="transmembrane region" description="Helical" evidence="9">
    <location>
        <begin position="126"/>
        <end position="145"/>
    </location>
</feature>
<accession>A0A803GCD6</accession>
<protein>
    <submittedName>
        <fullName evidence="10">Arginine/ornithine antiporter, partial</fullName>
    </submittedName>
</protein>
<keyword evidence="3" id="KW-0813">Transport</keyword>
<evidence type="ECO:0000256" key="4">
    <source>
        <dbReference type="ARBA" id="ARBA00022475"/>
    </source>
</evidence>
<dbReference type="Gene3D" id="1.20.1740.10">
    <property type="entry name" value="Amino acid/polyamine transporter I"/>
    <property type="match status" value="1"/>
</dbReference>
<keyword evidence="4" id="KW-1003">Cell membrane</keyword>
<feature type="transmembrane region" description="Helical" evidence="9">
    <location>
        <begin position="358"/>
        <end position="379"/>
    </location>
</feature>
<evidence type="ECO:0000313" key="11">
    <source>
        <dbReference type="Proteomes" id="UP000294289"/>
    </source>
</evidence>
<keyword evidence="8 9" id="KW-0472">Membrane</keyword>
<dbReference type="Pfam" id="PF13520">
    <property type="entry name" value="AA_permease_2"/>
    <property type="match status" value="1"/>
</dbReference>
<dbReference type="GO" id="GO:0006865">
    <property type="term" value="P:amino acid transport"/>
    <property type="evidence" value="ECO:0007669"/>
    <property type="project" value="UniProtKB-KW"/>
</dbReference>
<feature type="transmembrane region" description="Helical" evidence="9">
    <location>
        <begin position="37"/>
        <end position="59"/>
    </location>
</feature>
<feature type="transmembrane region" description="Helical" evidence="9">
    <location>
        <begin position="333"/>
        <end position="352"/>
    </location>
</feature>
<evidence type="ECO:0000256" key="9">
    <source>
        <dbReference type="SAM" id="Phobius"/>
    </source>
</evidence>
<evidence type="ECO:0000256" key="2">
    <source>
        <dbReference type="ARBA" id="ARBA00008220"/>
    </source>
</evidence>
<keyword evidence="5 9" id="KW-0812">Transmembrane</keyword>
<organism evidence="10 11">
    <name type="scientific">Candidatus Erwinia haradaeae</name>
    <dbReference type="NCBI Taxonomy" id="1922217"/>
    <lineage>
        <taxon>Bacteria</taxon>
        <taxon>Pseudomonadati</taxon>
        <taxon>Pseudomonadota</taxon>
        <taxon>Gammaproteobacteria</taxon>
        <taxon>Enterobacterales</taxon>
        <taxon>Erwiniaceae</taxon>
        <taxon>Erwinia</taxon>
    </lineage>
</organism>
<dbReference type="AlphaFoldDB" id="A0A803GCD6"/>
<dbReference type="InterPro" id="IPR004754">
    <property type="entry name" value="Amino_acid_antiprt"/>
</dbReference>
<dbReference type="PANTHER" id="PTHR42770">
    <property type="entry name" value="AMINO ACID TRANSPORTER-RELATED"/>
    <property type="match status" value="1"/>
</dbReference>
<dbReference type="EMBL" id="LR217737">
    <property type="protein sequence ID" value="VFP87172.1"/>
    <property type="molecule type" value="Genomic_DNA"/>
</dbReference>
<reference evidence="10 11" key="1">
    <citation type="submission" date="2019-02" db="EMBL/GenBank/DDBJ databases">
        <authorList>
            <person name="Manzano-Marin A."/>
            <person name="Manzano-Marin A."/>
        </authorList>
    </citation>
    <scope>NUCLEOTIDE SEQUENCE [LARGE SCALE GENOMIC DNA]</scope>
    <source>
        <strain evidence="10 11">ErCipiceae</strain>
    </source>
</reference>
<feature type="transmembrane region" description="Helical" evidence="9">
    <location>
        <begin position="96"/>
        <end position="114"/>
    </location>
</feature>
<gene>
    <name evidence="10" type="primary">ydgI</name>
    <name evidence="10" type="ORF">ERCIPICE3303_039</name>
</gene>
<dbReference type="OrthoDB" id="3185104at2"/>
<evidence type="ECO:0000256" key="7">
    <source>
        <dbReference type="ARBA" id="ARBA00022989"/>
    </source>
</evidence>
<dbReference type="Proteomes" id="UP000294289">
    <property type="component" value="Chromosome"/>
</dbReference>
<name>A0A803GCD6_9GAMM</name>
<comment type="similarity">
    <text evidence="2">Belongs to the amino acid-polyamine-organocation (APC) superfamily. Basic amino acid/polyamine antiporter (APA) (TC 2.A.3.2) family.</text>
</comment>
<keyword evidence="7 9" id="KW-1133">Transmembrane helix</keyword>
<feature type="transmembrane region" description="Helical" evidence="9">
    <location>
        <begin position="230"/>
        <end position="250"/>
    </location>
</feature>
<dbReference type="NCBIfam" id="TIGR00905">
    <property type="entry name" value="2A0302"/>
    <property type="match status" value="1"/>
</dbReference>
<dbReference type="PIRSF" id="PIRSF006060">
    <property type="entry name" value="AA_transporter"/>
    <property type="match status" value="1"/>
</dbReference>
<keyword evidence="6" id="KW-0029">Amino-acid transport</keyword>
<dbReference type="InterPro" id="IPR050367">
    <property type="entry name" value="APC_superfamily"/>
</dbReference>
<dbReference type="InterPro" id="IPR002293">
    <property type="entry name" value="AA/rel_permease1"/>
</dbReference>
<evidence type="ECO:0000256" key="6">
    <source>
        <dbReference type="ARBA" id="ARBA00022970"/>
    </source>
</evidence>
<feature type="transmembrane region" description="Helical" evidence="9">
    <location>
        <begin position="71"/>
        <end position="90"/>
    </location>
</feature>
<dbReference type="GO" id="GO:0022857">
    <property type="term" value="F:transmembrane transporter activity"/>
    <property type="evidence" value="ECO:0007669"/>
    <property type="project" value="InterPro"/>
</dbReference>
<dbReference type="RefSeq" id="WP_157990759.1">
    <property type="nucleotide sequence ID" value="NZ_LR217737.1"/>
</dbReference>
<dbReference type="PANTHER" id="PTHR42770:SF4">
    <property type="entry name" value="ARGININE_ORNITHINE ANTIPORTER-RELATED"/>
    <property type="match status" value="1"/>
</dbReference>
<dbReference type="GO" id="GO:0005886">
    <property type="term" value="C:plasma membrane"/>
    <property type="evidence" value="ECO:0007669"/>
    <property type="project" value="UniProtKB-SubCell"/>
</dbReference>
<evidence type="ECO:0000256" key="5">
    <source>
        <dbReference type="ARBA" id="ARBA00022692"/>
    </source>
</evidence>
<feature type="transmembrane region" description="Helical" evidence="9">
    <location>
        <begin position="413"/>
        <end position="432"/>
    </location>
</feature>
<feature type="transmembrane region" description="Helical" evidence="9">
    <location>
        <begin position="271"/>
        <end position="291"/>
    </location>
</feature>
<evidence type="ECO:0000256" key="1">
    <source>
        <dbReference type="ARBA" id="ARBA00004651"/>
    </source>
</evidence>
<feature type="transmembrane region" description="Helical" evidence="9">
    <location>
        <begin position="157"/>
        <end position="178"/>
    </location>
</feature>
<evidence type="ECO:0000313" key="10">
    <source>
        <dbReference type="EMBL" id="VFP87172.1"/>
    </source>
</evidence>
<comment type="subcellular location">
    <subcellularLocation>
        <location evidence="1">Cell membrane</location>
        <topology evidence="1">Multi-pass membrane protein</topology>
    </subcellularLocation>
</comment>
<proteinExistence type="inferred from homology"/>
<evidence type="ECO:0000256" key="8">
    <source>
        <dbReference type="ARBA" id="ARBA00023136"/>
    </source>
</evidence>
<feature type="transmembrane region" description="Helical" evidence="9">
    <location>
        <begin position="203"/>
        <end position="224"/>
    </location>
</feature>
<sequence length="438" mass="47876">MDKKLGLSALTALVLSSMLGAGIFNLPQNMAAVASPAALLIAWTITGIGIILLALTLILLRKLEPHLDGGIFIYAQVGFGNLVGFCSAWGYWLSAIIANVAYLVIIFSSISMFSDSTDYVIFGDGNTFYSLFASSVLLWLIHALIIQGVKTAANVNLIATIGKLLPLGLFILLASINFKYSCFQLDFIGHALEKPIWQQVKDAMLITLWVFIGIEGAVVMSQRARNQNDIGSATLLAVLAALGIYMMVTLESLGVISRTELSVMHNPSMAGLMNHLMGIWGTIIIVVGLILSVCGAYLSWTIMAAEVPLIAAINKSFLMPSLSLRNSYGAPTVSLYLTNSFVQIGLILIYLTNCDYNILLTIASEMILLPYLLVTMYLFKIALRLKKLGIAIIATSASFYEIWLLYASGLTNLLWSILLYIPGILVFCYNYWKKNHKI</sequence>